<feature type="domain" description="Surface lipoprotein assembly modifier C-terminal" evidence="9">
    <location>
        <begin position="187"/>
        <end position="477"/>
    </location>
</feature>
<feature type="signal peptide" evidence="8">
    <location>
        <begin position="1"/>
        <end position="21"/>
    </location>
</feature>
<proteinExistence type="inferred from homology"/>
<protein>
    <recommendedName>
        <fullName evidence="13">DUF560 domain-containing protein</fullName>
    </recommendedName>
</protein>
<dbReference type="Gene3D" id="1.25.40.10">
    <property type="entry name" value="Tetratricopeptide repeat domain"/>
    <property type="match status" value="1"/>
</dbReference>
<evidence type="ECO:0000256" key="2">
    <source>
        <dbReference type="ARBA" id="ARBA00022452"/>
    </source>
</evidence>
<feature type="domain" description="Surface lipoprotein assembly modifier N-terminal TPR repeats region" evidence="10">
    <location>
        <begin position="55"/>
        <end position="157"/>
    </location>
</feature>
<evidence type="ECO:0000256" key="7">
    <source>
        <dbReference type="ARBA" id="ARBA00023609"/>
    </source>
</evidence>
<dbReference type="InterPro" id="IPR057556">
    <property type="entry name" value="TPR_Slam"/>
</dbReference>
<dbReference type="Pfam" id="PF04575">
    <property type="entry name" value="SlipAM"/>
    <property type="match status" value="1"/>
</dbReference>
<accession>A0A1V3IST2</accession>
<sequence length="477" mass="54822">MKTPQILTALFPLIFTLPALANTNLSEPEQKIKVATPKKAEQAVAPLGQNALPMNITEEDLKNNPTLTQQLLIQAIYARDAQLIEKLLAVYKTFPENDRLLVQFAEAKHAAFSGELSQAIRVYREMLAERADLNPVRIELAIALFQDKQNTAATEQFQKALSDPATPAPVQQLINAYLEALQERDAWQISASAYYVRDTNVNNTGDSRNIEQTGYVKNDDMMPQTAHGIAYNFSLGKDFNLGNRYYLAFENELFGKSYWDNHDYDDIYNRTSLGLRYKTAQSTLSLMPFYEKHWYGGESYQWANGARLELNHWLNPNWQLSTAAEYSKQRYFDNQAQNGNTKLVSATLVWARTPRQFFYLGGDFNRETTRVKQYGSDTKSLRLGWGQEWSKGISSRLGFGFSQRHYKDEAVLGGLIALGKVRKDRIFNVNLTLWKRDWHVFGITPKLQFSYRKQKSNIPTLYSYDRQNLNLIFEKSF</sequence>
<dbReference type="InterPro" id="IPR007655">
    <property type="entry name" value="Slam_C"/>
</dbReference>
<dbReference type="InterPro" id="IPR011990">
    <property type="entry name" value="TPR-like_helical_dom_sf"/>
</dbReference>
<evidence type="ECO:0000313" key="11">
    <source>
        <dbReference type="EMBL" id="OOF44994.1"/>
    </source>
</evidence>
<keyword evidence="3" id="KW-0812">Transmembrane</keyword>
<dbReference type="EMBL" id="MLHJ01000008">
    <property type="protein sequence ID" value="OOF44994.1"/>
    <property type="molecule type" value="Genomic_DNA"/>
</dbReference>
<comment type="caution">
    <text evidence="11">The sequence shown here is derived from an EMBL/GenBank/DDBJ whole genome shotgun (WGS) entry which is preliminary data.</text>
</comment>
<evidence type="ECO:0000259" key="9">
    <source>
        <dbReference type="Pfam" id="PF04575"/>
    </source>
</evidence>
<name>A0A1V3IST2_9PAST</name>
<evidence type="ECO:0000256" key="1">
    <source>
        <dbReference type="ARBA" id="ARBA00004571"/>
    </source>
</evidence>
<dbReference type="OrthoDB" id="7525402at2"/>
<dbReference type="SUPFAM" id="SSF48452">
    <property type="entry name" value="TPR-like"/>
    <property type="match status" value="1"/>
</dbReference>
<evidence type="ECO:0000256" key="5">
    <source>
        <dbReference type="ARBA" id="ARBA00023136"/>
    </source>
</evidence>
<evidence type="ECO:0000259" key="10">
    <source>
        <dbReference type="Pfam" id="PF24575"/>
    </source>
</evidence>
<comment type="similarity">
    <text evidence="7">Belongs to the Slam family.</text>
</comment>
<dbReference type="RefSeq" id="WP_077414457.1">
    <property type="nucleotide sequence ID" value="NZ_MLHJ01000008.1"/>
</dbReference>
<dbReference type="AlphaFoldDB" id="A0A1V3IST2"/>
<evidence type="ECO:0000256" key="3">
    <source>
        <dbReference type="ARBA" id="ARBA00022692"/>
    </source>
</evidence>
<evidence type="ECO:0000256" key="8">
    <source>
        <dbReference type="SAM" id="SignalP"/>
    </source>
</evidence>
<reference evidence="11 12" key="1">
    <citation type="submission" date="2016-10" db="EMBL/GenBank/DDBJ databases">
        <title>Rodentibacter gen. nov. and new species.</title>
        <authorList>
            <person name="Christensen H."/>
        </authorList>
    </citation>
    <scope>NUCLEOTIDE SEQUENCE [LARGE SCALE GENOMIC DNA]</scope>
    <source>
        <strain evidence="11 12">CCUG17206</strain>
    </source>
</reference>
<keyword evidence="5" id="KW-0472">Membrane</keyword>
<evidence type="ECO:0000313" key="12">
    <source>
        <dbReference type="Proteomes" id="UP000189433"/>
    </source>
</evidence>
<organism evidence="11 12">
    <name type="scientific">Rodentibacter rarus</name>
    <dbReference type="NCBI Taxonomy" id="1908260"/>
    <lineage>
        <taxon>Bacteria</taxon>
        <taxon>Pseudomonadati</taxon>
        <taxon>Pseudomonadota</taxon>
        <taxon>Gammaproteobacteria</taxon>
        <taxon>Pasteurellales</taxon>
        <taxon>Pasteurellaceae</taxon>
        <taxon>Rodentibacter</taxon>
    </lineage>
</organism>
<dbReference type="STRING" id="1908260.BKK50_00960"/>
<evidence type="ECO:0000256" key="6">
    <source>
        <dbReference type="ARBA" id="ARBA00023237"/>
    </source>
</evidence>
<keyword evidence="12" id="KW-1185">Reference proteome</keyword>
<keyword evidence="2" id="KW-1134">Transmembrane beta strand</keyword>
<dbReference type="GO" id="GO:0009279">
    <property type="term" value="C:cell outer membrane"/>
    <property type="evidence" value="ECO:0007669"/>
    <property type="project" value="UniProtKB-SubCell"/>
</dbReference>
<keyword evidence="4 8" id="KW-0732">Signal</keyword>
<gene>
    <name evidence="11" type="ORF">BKK50_00960</name>
</gene>
<dbReference type="Pfam" id="PF24575">
    <property type="entry name" value="TPR_Slam"/>
    <property type="match status" value="1"/>
</dbReference>
<keyword evidence="6" id="KW-0998">Cell outer membrane</keyword>
<feature type="chain" id="PRO_5010696708" description="DUF560 domain-containing protein" evidence="8">
    <location>
        <begin position="22"/>
        <end position="477"/>
    </location>
</feature>
<comment type="subcellular location">
    <subcellularLocation>
        <location evidence="1">Cell outer membrane</location>
        <topology evidence="1">Multi-pass membrane protein</topology>
    </subcellularLocation>
</comment>
<evidence type="ECO:0000256" key="4">
    <source>
        <dbReference type="ARBA" id="ARBA00022729"/>
    </source>
</evidence>
<evidence type="ECO:0008006" key="13">
    <source>
        <dbReference type="Google" id="ProtNLM"/>
    </source>
</evidence>
<dbReference type="Proteomes" id="UP000189433">
    <property type="component" value="Unassembled WGS sequence"/>
</dbReference>